<dbReference type="PANTHER" id="PTHR24136:SF15">
    <property type="entry name" value="ANK_REP_REGION DOMAIN-CONTAINING PROTEIN"/>
    <property type="match status" value="1"/>
</dbReference>
<evidence type="ECO:0000256" key="3">
    <source>
        <dbReference type="ARBA" id="ARBA00022737"/>
    </source>
</evidence>
<dbReference type="Gene3D" id="1.25.40.20">
    <property type="entry name" value="Ankyrin repeat-containing domain"/>
    <property type="match status" value="1"/>
</dbReference>
<name>A0A401PGS0_SCYTO</name>
<dbReference type="UniPathway" id="UPA00143"/>
<keyword evidence="3" id="KW-0677">Repeat</keyword>
<evidence type="ECO:0000259" key="10">
    <source>
        <dbReference type="PROSITE" id="PS50225"/>
    </source>
</evidence>
<evidence type="ECO:0000313" key="11">
    <source>
        <dbReference type="EMBL" id="GCB72330.1"/>
    </source>
</evidence>
<evidence type="ECO:0000256" key="1">
    <source>
        <dbReference type="ARBA" id="ARBA00004906"/>
    </source>
</evidence>
<comment type="pathway">
    <text evidence="1">Protein modification; protein ubiquitination.</text>
</comment>
<dbReference type="SUPFAM" id="SSF158235">
    <property type="entry name" value="SOCS box-like"/>
    <property type="match status" value="1"/>
</dbReference>
<dbReference type="SMART" id="SM00969">
    <property type="entry name" value="SOCS_box"/>
    <property type="match status" value="1"/>
</dbReference>
<dbReference type="AlphaFoldDB" id="A0A401PGS0"/>
<dbReference type="SUPFAM" id="SSF48403">
    <property type="entry name" value="Ankyrin repeat"/>
    <property type="match status" value="1"/>
</dbReference>
<comment type="subunit">
    <text evidence="7">Interacts with CUL5 and RNF7.</text>
</comment>
<evidence type="ECO:0000256" key="6">
    <source>
        <dbReference type="ARBA" id="ARBA00059401"/>
    </source>
</evidence>
<gene>
    <name evidence="11" type="ORF">scyTo_0006254</name>
</gene>
<dbReference type="InterPro" id="IPR001496">
    <property type="entry name" value="SOCS_box"/>
</dbReference>
<evidence type="ECO:0000256" key="7">
    <source>
        <dbReference type="ARBA" id="ARBA00065032"/>
    </source>
</evidence>
<dbReference type="Proteomes" id="UP000288216">
    <property type="component" value="Unassembled WGS sequence"/>
</dbReference>
<dbReference type="InterPro" id="IPR036036">
    <property type="entry name" value="SOCS_box-like_dom_sf"/>
</dbReference>
<dbReference type="EMBL" id="BFAA01002076">
    <property type="protein sequence ID" value="GCB72330.1"/>
    <property type="molecule type" value="Genomic_DNA"/>
</dbReference>
<feature type="domain" description="SOCS box" evidence="10">
    <location>
        <begin position="268"/>
        <end position="318"/>
    </location>
</feature>
<feature type="repeat" description="ANK" evidence="9">
    <location>
        <begin position="103"/>
        <end position="135"/>
    </location>
</feature>
<protein>
    <recommendedName>
        <fullName evidence="8">Ankyrin repeat and SOCS box protein 12</fullName>
    </recommendedName>
</protein>
<keyword evidence="4" id="KW-0833">Ubl conjugation pathway</keyword>
<dbReference type="CDD" id="cd03716">
    <property type="entry name" value="SOCS_ASB_like"/>
    <property type="match status" value="1"/>
</dbReference>
<dbReference type="STRING" id="75743.A0A401PGS0"/>
<evidence type="ECO:0000256" key="9">
    <source>
        <dbReference type="PROSITE-ProRule" id="PRU00023"/>
    </source>
</evidence>
<dbReference type="FunFam" id="1.25.40.20:FF:000096">
    <property type="entry name" value="Ankyrin repeat and SOCS box containing 12"/>
    <property type="match status" value="1"/>
</dbReference>
<dbReference type="InterPro" id="IPR002110">
    <property type="entry name" value="Ankyrin_rpt"/>
</dbReference>
<proteinExistence type="inferred from homology"/>
<keyword evidence="12" id="KW-1185">Reference proteome</keyword>
<accession>A0A401PGS0</accession>
<comment type="caution">
    <text evidence="11">The sequence shown here is derived from an EMBL/GenBank/DDBJ whole genome shotgun (WGS) entry which is preliminary data.</text>
</comment>
<dbReference type="Pfam" id="PF12796">
    <property type="entry name" value="Ank_2"/>
    <property type="match status" value="1"/>
</dbReference>
<feature type="repeat" description="ANK" evidence="9">
    <location>
        <begin position="73"/>
        <end position="102"/>
    </location>
</feature>
<sequence length="320" mass="35815">MELEIMWPVKMSLVDITKIFSMFQPKDEDDNGERSQLNQAISKDDDKLLGELLSQERYIKFINSRSGWGVPGTPLRLAATRGHLKCLEVLLAHGAEVDSLDVKAQTPLFTAVSGRHLDCVQALLRAGANPNGSKYNNSSPILIAAREGEVEILKELLEHGAEVNVRSKMPDWVSNPCACSGPLYLSLVYGHFDCFRLLLLNGANPDFNCTEERLLARIKTPKSALEMCFRYGCGTEYVQLLIDFGANLCLPDLSVDKNIKQKEVFKLLTRARAQPRCLMSLSRITIRKYLKQGSGLHSIDCLDIPPILKNYVNHQISVNR</sequence>
<evidence type="ECO:0000313" key="12">
    <source>
        <dbReference type="Proteomes" id="UP000288216"/>
    </source>
</evidence>
<dbReference type="PROSITE" id="PS50225">
    <property type="entry name" value="SOCS"/>
    <property type="match status" value="1"/>
</dbReference>
<dbReference type="SMART" id="SM00248">
    <property type="entry name" value="ANK"/>
    <property type="match status" value="4"/>
</dbReference>
<dbReference type="PRINTS" id="PR01415">
    <property type="entry name" value="ANKYRIN"/>
</dbReference>
<evidence type="ECO:0000256" key="4">
    <source>
        <dbReference type="ARBA" id="ARBA00022786"/>
    </source>
</evidence>
<dbReference type="PANTHER" id="PTHR24136">
    <property type="entry name" value="SOWAH (DROSOPHILA) HOMOLOG"/>
    <property type="match status" value="1"/>
</dbReference>
<dbReference type="OrthoDB" id="539213at2759"/>
<dbReference type="PROSITE" id="PS50088">
    <property type="entry name" value="ANK_REPEAT"/>
    <property type="match status" value="3"/>
</dbReference>
<dbReference type="InterPro" id="IPR036770">
    <property type="entry name" value="Ankyrin_rpt-contain_sf"/>
</dbReference>
<dbReference type="OMA" id="DYNCTDR"/>
<keyword evidence="5 9" id="KW-0040">ANK repeat</keyword>
<dbReference type="PROSITE" id="PS50297">
    <property type="entry name" value="ANK_REP_REGION"/>
    <property type="match status" value="3"/>
</dbReference>
<organism evidence="11 12">
    <name type="scientific">Scyliorhinus torazame</name>
    <name type="common">Cloudy catshark</name>
    <name type="synonym">Catulus torazame</name>
    <dbReference type="NCBI Taxonomy" id="75743"/>
    <lineage>
        <taxon>Eukaryota</taxon>
        <taxon>Metazoa</taxon>
        <taxon>Chordata</taxon>
        <taxon>Craniata</taxon>
        <taxon>Vertebrata</taxon>
        <taxon>Chondrichthyes</taxon>
        <taxon>Elasmobranchii</taxon>
        <taxon>Galeomorphii</taxon>
        <taxon>Galeoidea</taxon>
        <taxon>Carcharhiniformes</taxon>
        <taxon>Scyliorhinidae</taxon>
        <taxon>Scyliorhinus</taxon>
    </lineage>
</organism>
<dbReference type="GO" id="GO:0045732">
    <property type="term" value="P:positive regulation of protein catabolic process"/>
    <property type="evidence" value="ECO:0007669"/>
    <property type="project" value="TreeGrafter"/>
</dbReference>
<dbReference type="GO" id="GO:0035556">
    <property type="term" value="P:intracellular signal transduction"/>
    <property type="evidence" value="ECO:0007669"/>
    <property type="project" value="InterPro"/>
</dbReference>
<evidence type="ECO:0000256" key="8">
    <source>
        <dbReference type="ARBA" id="ARBA00067431"/>
    </source>
</evidence>
<dbReference type="GO" id="GO:0016567">
    <property type="term" value="P:protein ubiquitination"/>
    <property type="evidence" value="ECO:0007669"/>
    <property type="project" value="UniProtKB-UniPathway"/>
</dbReference>
<dbReference type="Pfam" id="PF07525">
    <property type="entry name" value="SOCS_box"/>
    <property type="match status" value="1"/>
</dbReference>
<reference evidence="11 12" key="1">
    <citation type="journal article" date="2018" name="Nat. Ecol. Evol.">
        <title>Shark genomes provide insights into elasmobranch evolution and the origin of vertebrates.</title>
        <authorList>
            <person name="Hara Y"/>
            <person name="Yamaguchi K"/>
            <person name="Onimaru K"/>
            <person name="Kadota M"/>
            <person name="Koyanagi M"/>
            <person name="Keeley SD"/>
            <person name="Tatsumi K"/>
            <person name="Tanaka K"/>
            <person name="Motone F"/>
            <person name="Kageyama Y"/>
            <person name="Nozu R"/>
            <person name="Adachi N"/>
            <person name="Nishimura O"/>
            <person name="Nakagawa R"/>
            <person name="Tanegashima C"/>
            <person name="Kiyatake I"/>
            <person name="Matsumoto R"/>
            <person name="Murakumo K"/>
            <person name="Nishida K"/>
            <person name="Terakita A"/>
            <person name="Kuratani S"/>
            <person name="Sato K"/>
            <person name="Hyodo S Kuraku.S."/>
        </authorList>
    </citation>
    <scope>NUCLEOTIDE SEQUENCE [LARGE SCALE GENOMIC DNA]</scope>
</reference>
<evidence type="ECO:0000256" key="5">
    <source>
        <dbReference type="ARBA" id="ARBA00023043"/>
    </source>
</evidence>
<comment type="function">
    <text evidence="6">Probable substrate-recognition component of a SCF-like ECS (Elongin-Cullin-SOCS-box protein) E3 ubiquitin-protein ligase complex which mediates the ubiquitination and subsequent proteasomal degradation of target proteins.</text>
</comment>
<dbReference type="InterPro" id="IPR051573">
    <property type="entry name" value="Ankyrin-SOCS_box_domain"/>
</dbReference>
<feature type="repeat" description="ANK" evidence="9">
    <location>
        <begin position="136"/>
        <end position="168"/>
    </location>
</feature>
<evidence type="ECO:0000256" key="2">
    <source>
        <dbReference type="ARBA" id="ARBA00005949"/>
    </source>
</evidence>
<comment type="similarity">
    <text evidence="2">Belongs to the ankyrin SOCS box (ASB) family.</text>
</comment>